<evidence type="ECO:0000313" key="1">
    <source>
        <dbReference type="EMBL" id="RPD53270.1"/>
    </source>
</evidence>
<name>A0A5C2RQ35_9APHY</name>
<organism evidence="1 2">
    <name type="scientific">Lentinus tigrinus ALCF2SS1-6</name>
    <dbReference type="NCBI Taxonomy" id="1328759"/>
    <lineage>
        <taxon>Eukaryota</taxon>
        <taxon>Fungi</taxon>
        <taxon>Dikarya</taxon>
        <taxon>Basidiomycota</taxon>
        <taxon>Agaricomycotina</taxon>
        <taxon>Agaricomycetes</taxon>
        <taxon>Polyporales</taxon>
        <taxon>Polyporaceae</taxon>
        <taxon>Lentinus</taxon>
    </lineage>
</organism>
<dbReference type="Gene3D" id="3.30.420.10">
    <property type="entry name" value="Ribonuclease H-like superfamily/Ribonuclease H"/>
    <property type="match status" value="1"/>
</dbReference>
<dbReference type="AlphaFoldDB" id="A0A5C2RQ35"/>
<feature type="non-terminal residue" evidence="1">
    <location>
        <position position="65"/>
    </location>
</feature>
<dbReference type="Proteomes" id="UP000313359">
    <property type="component" value="Unassembled WGS sequence"/>
</dbReference>
<keyword evidence="2" id="KW-1185">Reference proteome</keyword>
<proteinExistence type="predicted"/>
<dbReference type="GO" id="GO:0003676">
    <property type="term" value="F:nucleic acid binding"/>
    <property type="evidence" value="ECO:0007669"/>
    <property type="project" value="InterPro"/>
</dbReference>
<sequence>ILPALSVDGFLTVRVVRGSVDGTEFYDWVLKDLLPKMNPYPDPNSVLIIDNCRTHKSSAVREAVE</sequence>
<evidence type="ECO:0000313" key="2">
    <source>
        <dbReference type="Proteomes" id="UP000313359"/>
    </source>
</evidence>
<reference evidence="1" key="1">
    <citation type="journal article" date="2018" name="Genome Biol. Evol.">
        <title>Genomics and development of Lentinus tigrinus, a white-rot wood-decaying mushroom with dimorphic fruiting bodies.</title>
        <authorList>
            <person name="Wu B."/>
            <person name="Xu Z."/>
            <person name="Knudson A."/>
            <person name="Carlson A."/>
            <person name="Chen N."/>
            <person name="Kovaka S."/>
            <person name="LaButti K."/>
            <person name="Lipzen A."/>
            <person name="Pennachio C."/>
            <person name="Riley R."/>
            <person name="Schakwitz W."/>
            <person name="Umezawa K."/>
            <person name="Ohm R.A."/>
            <person name="Grigoriev I.V."/>
            <person name="Nagy L.G."/>
            <person name="Gibbons J."/>
            <person name="Hibbett D."/>
        </authorList>
    </citation>
    <scope>NUCLEOTIDE SEQUENCE [LARGE SCALE GENOMIC DNA]</scope>
    <source>
        <strain evidence="1">ALCF2SS1-6</strain>
    </source>
</reference>
<protein>
    <recommendedName>
        <fullName evidence="3">Tc1-like transposase DDE domain-containing protein</fullName>
    </recommendedName>
</protein>
<feature type="non-terminal residue" evidence="1">
    <location>
        <position position="1"/>
    </location>
</feature>
<accession>A0A5C2RQ35</accession>
<dbReference type="InterPro" id="IPR036397">
    <property type="entry name" value="RNaseH_sf"/>
</dbReference>
<evidence type="ECO:0008006" key="3">
    <source>
        <dbReference type="Google" id="ProtNLM"/>
    </source>
</evidence>
<dbReference type="STRING" id="1328759.A0A5C2RQ35"/>
<dbReference type="OrthoDB" id="2266637at2759"/>
<gene>
    <name evidence="1" type="ORF">L227DRAFT_482907</name>
</gene>
<dbReference type="EMBL" id="ML122325">
    <property type="protein sequence ID" value="RPD53270.1"/>
    <property type="molecule type" value="Genomic_DNA"/>
</dbReference>